<keyword evidence="5" id="KW-0804">Transcription</keyword>
<dbReference type="InterPro" id="IPR005119">
    <property type="entry name" value="LysR_subst-bd"/>
</dbReference>
<dbReference type="SUPFAM" id="SSF46785">
    <property type="entry name" value="Winged helix' DNA-binding domain"/>
    <property type="match status" value="1"/>
</dbReference>
<dbReference type="Proteomes" id="UP000192536">
    <property type="component" value="Unassembled WGS sequence"/>
</dbReference>
<dbReference type="InterPro" id="IPR036388">
    <property type="entry name" value="WH-like_DNA-bd_sf"/>
</dbReference>
<dbReference type="FunFam" id="3.40.190.290:FF:000012">
    <property type="entry name" value="Transcriptional regulator, LysR family"/>
    <property type="match status" value="1"/>
</dbReference>
<dbReference type="PROSITE" id="PS50931">
    <property type="entry name" value="HTH_LYSR"/>
    <property type="match status" value="1"/>
</dbReference>
<keyword evidence="4" id="KW-0238">DNA-binding</keyword>
<comment type="caution">
    <text evidence="7">The sequence shown here is derived from an EMBL/GenBank/DDBJ whole genome shotgun (WGS) entry which is preliminary data.</text>
</comment>
<reference evidence="7 8" key="1">
    <citation type="journal article" date="2017" name="Int. J. Syst. Evol. Microbiol.">
        <title>Rouxiella badensis sp. nov. and Rouxiella silvae sp. nov. isolated from peat bog soil in Germany and emendation of the genus description.</title>
        <authorList>
            <person name="Le Fleche-Mateos A."/>
            <person name="Kugler J.H."/>
            <person name="Hansen S.H."/>
            <person name="Syldatk C."/>
            <person name="Hausmann R."/>
            <person name="Lomprez F."/>
            <person name="Vandenbogaert M."/>
            <person name="Manuguerra J.C."/>
            <person name="Grimont P.A."/>
        </authorList>
    </citation>
    <scope>NUCLEOTIDE SEQUENCE [LARGE SCALE GENOMIC DNA]</scope>
    <source>
        <strain evidence="7 8">DSM 100043</strain>
    </source>
</reference>
<gene>
    <name evidence="7" type="ORF">BS640_06730</name>
</gene>
<evidence type="ECO:0000256" key="4">
    <source>
        <dbReference type="ARBA" id="ARBA00023125"/>
    </source>
</evidence>
<comment type="similarity">
    <text evidence="1">Belongs to the LysR transcriptional regulatory family.</text>
</comment>
<feature type="domain" description="HTH lysR-type" evidence="6">
    <location>
        <begin position="1"/>
        <end position="61"/>
    </location>
</feature>
<dbReference type="PANTHER" id="PTHR30537:SF1">
    <property type="entry name" value="HTH-TYPE TRANSCRIPTIONAL REGULATOR PGRR"/>
    <property type="match status" value="1"/>
</dbReference>
<dbReference type="GO" id="GO:0043565">
    <property type="term" value="F:sequence-specific DNA binding"/>
    <property type="evidence" value="ECO:0007669"/>
    <property type="project" value="TreeGrafter"/>
</dbReference>
<evidence type="ECO:0000256" key="2">
    <source>
        <dbReference type="ARBA" id="ARBA00022491"/>
    </source>
</evidence>
<dbReference type="GeneID" id="93565388"/>
<dbReference type="GO" id="GO:0006351">
    <property type="term" value="P:DNA-templated transcription"/>
    <property type="evidence" value="ECO:0007669"/>
    <property type="project" value="TreeGrafter"/>
</dbReference>
<dbReference type="InterPro" id="IPR036390">
    <property type="entry name" value="WH_DNA-bd_sf"/>
</dbReference>
<dbReference type="RefSeq" id="WP_017490575.1">
    <property type="nucleotide sequence ID" value="NZ_CAUQAZ010000039.1"/>
</dbReference>
<dbReference type="CDD" id="cd08474">
    <property type="entry name" value="PBP2_CrgA_like_5"/>
    <property type="match status" value="1"/>
</dbReference>
<dbReference type="Gene3D" id="3.40.190.290">
    <property type="match status" value="1"/>
</dbReference>
<evidence type="ECO:0000313" key="7">
    <source>
        <dbReference type="EMBL" id="ORJ26261.1"/>
    </source>
</evidence>
<protein>
    <submittedName>
        <fullName evidence="7">LysR family transcriptional regulator</fullName>
    </submittedName>
</protein>
<proteinExistence type="inferred from homology"/>
<keyword evidence="2" id="KW-0678">Repressor</keyword>
<dbReference type="InterPro" id="IPR058163">
    <property type="entry name" value="LysR-type_TF_proteobact-type"/>
</dbReference>
<dbReference type="Pfam" id="PF00126">
    <property type="entry name" value="HTH_1"/>
    <property type="match status" value="1"/>
</dbReference>
<accession>A0A1X0WHR5</accession>
<evidence type="ECO:0000256" key="3">
    <source>
        <dbReference type="ARBA" id="ARBA00023015"/>
    </source>
</evidence>
<dbReference type="Gene3D" id="1.10.10.10">
    <property type="entry name" value="Winged helix-like DNA-binding domain superfamily/Winged helix DNA-binding domain"/>
    <property type="match status" value="1"/>
</dbReference>
<dbReference type="PANTHER" id="PTHR30537">
    <property type="entry name" value="HTH-TYPE TRANSCRIPTIONAL REGULATOR"/>
    <property type="match status" value="1"/>
</dbReference>
<dbReference type="FunFam" id="1.10.10.10:FF:000001">
    <property type="entry name" value="LysR family transcriptional regulator"/>
    <property type="match status" value="1"/>
</dbReference>
<evidence type="ECO:0000313" key="8">
    <source>
        <dbReference type="Proteomes" id="UP000192536"/>
    </source>
</evidence>
<dbReference type="STRING" id="1646377.BS640_06730"/>
<keyword evidence="8" id="KW-1185">Reference proteome</keyword>
<dbReference type="InterPro" id="IPR000847">
    <property type="entry name" value="LysR_HTH_N"/>
</dbReference>
<sequence length="299" mass="33547">MRNGDFSDIAAFIAVAEEGSFTRAAAKLGLSQSALSYAVRMLEQRLETRLISRTTRSLSLTDAGERFFQTLKPALESINNQIDTLKTLHNRPAGNLRITTFKHAAQTVLFPALSAFMAEYPDITVEIDVNEGLADIVAERFDAGIRFGEQVEKDMVAVRVGPDIRMAVVATPDYFARYAPPQTPRELGEHRCIRYRQKTAGGLFAWEFRKGESALDVKVDGALIVNDSNMLEDAALKGLGLVYIYESQIVEHVAEGRLVRVLEDWCEPLPGYHLYYPSRKQHTPAFSLLLDRLRYRPHG</sequence>
<evidence type="ECO:0000256" key="1">
    <source>
        <dbReference type="ARBA" id="ARBA00009437"/>
    </source>
</evidence>
<organism evidence="7 8">
    <name type="scientific">Rouxiella badensis</name>
    <dbReference type="NCBI Taxonomy" id="1646377"/>
    <lineage>
        <taxon>Bacteria</taxon>
        <taxon>Pseudomonadati</taxon>
        <taxon>Pseudomonadota</taxon>
        <taxon>Gammaproteobacteria</taxon>
        <taxon>Enterobacterales</taxon>
        <taxon>Yersiniaceae</taxon>
        <taxon>Rouxiella</taxon>
    </lineage>
</organism>
<name>A0A1X0WHR5_9GAMM</name>
<keyword evidence="3" id="KW-0805">Transcription regulation</keyword>
<dbReference type="EMBL" id="MRWE01000008">
    <property type="protein sequence ID" value="ORJ26261.1"/>
    <property type="molecule type" value="Genomic_DNA"/>
</dbReference>
<dbReference type="Pfam" id="PF03466">
    <property type="entry name" value="LysR_substrate"/>
    <property type="match status" value="1"/>
</dbReference>
<dbReference type="GO" id="GO:0003700">
    <property type="term" value="F:DNA-binding transcription factor activity"/>
    <property type="evidence" value="ECO:0007669"/>
    <property type="project" value="InterPro"/>
</dbReference>
<evidence type="ECO:0000256" key="5">
    <source>
        <dbReference type="ARBA" id="ARBA00023163"/>
    </source>
</evidence>
<dbReference type="PRINTS" id="PR00039">
    <property type="entry name" value="HTHLYSR"/>
</dbReference>
<dbReference type="AlphaFoldDB" id="A0A1X0WHR5"/>
<evidence type="ECO:0000259" key="6">
    <source>
        <dbReference type="PROSITE" id="PS50931"/>
    </source>
</evidence>
<dbReference type="SUPFAM" id="SSF53850">
    <property type="entry name" value="Periplasmic binding protein-like II"/>
    <property type="match status" value="1"/>
</dbReference>